<dbReference type="EMBL" id="ML976692">
    <property type="protein sequence ID" value="KAF1971685.1"/>
    <property type="molecule type" value="Genomic_DNA"/>
</dbReference>
<dbReference type="Proteomes" id="UP000800036">
    <property type="component" value="Unassembled WGS sequence"/>
</dbReference>
<reference evidence="2" key="1">
    <citation type="journal article" date="2020" name="Stud. Mycol.">
        <title>101 Dothideomycetes genomes: a test case for predicting lifestyles and emergence of pathogens.</title>
        <authorList>
            <person name="Haridas S."/>
            <person name="Albert R."/>
            <person name="Binder M."/>
            <person name="Bloem J."/>
            <person name="Labutti K."/>
            <person name="Salamov A."/>
            <person name="Andreopoulos B."/>
            <person name="Baker S."/>
            <person name="Barry K."/>
            <person name="Bills G."/>
            <person name="Bluhm B."/>
            <person name="Cannon C."/>
            <person name="Castanera R."/>
            <person name="Culley D."/>
            <person name="Daum C."/>
            <person name="Ezra D."/>
            <person name="Gonzalez J."/>
            <person name="Henrissat B."/>
            <person name="Kuo A."/>
            <person name="Liang C."/>
            <person name="Lipzen A."/>
            <person name="Lutzoni F."/>
            <person name="Magnuson J."/>
            <person name="Mondo S."/>
            <person name="Nolan M."/>
            <person name="Ohm R."/>
            <person name="Pangilinan J."/>
            <person name="Park H.-J."/>
            <person name="Ramirez L."/>
            <person name="Alfaro M."/>
            <person name="Sun H."/>
            <person name="Tritt A."/>
            <person name="Yoshinaga Y."/>
            <person name="Zwiers L.-H."/>
            <person name="Turgeon B."/>
            <person name="Goodwin S."/>
            <person name="Spatafora J."/>
            <person name="Crous P."/>
            <person name="Grigoriev I."/>
        </authorList>
    </citation>
    <scope>NUCLEOTIDE SEQUENCE</scope>
    <source>
        <strain evidence="2">CBS 107.79</strain>
    </source>
</reference>
<dbReference type="AlphaFoldDB" id="A0A6A5V3J1"/>
<protein>
    <submittedName>
        <fullName evidence="2">Uncharacterized protein</fullName>
    </submittedName>
</protein>
<proteinExistence type="predicted"/>
<name>A0A6A5V3J1_9PLEO</name>
<gene>
    <name evidence="2" type="ORF">BU23DRAFT_179267</name>
</gene>
<evidence type="ECO:0000313" key="2">
    <source>
        <dbReference type="EMBL" id="KAF1971685.1"/>
    </source>
</evidence>
<evidence type="ECO:0000256" key="1">
    <source>
        <dbReference type="SAM" id="MobiDB-lite"/>
    </source>
</evidence>
<feature type="region of interest" description="Disordered" evidence="1">
    <location>
        <begin position="1"/>
        <end position="124"/>
    </location>
</feature>
<sequence length="124" mass="13326">MSSTKNEDPTAIPPTPLQPKPSTNDSPKDNEAPSAPSPPPPYTKHTNPIFVDPPKMPSPETFSSPKHARFSRCNKDFNKLPLPRASSISESETAEPVWKERLGRVRGGEGRASGAEQGIEPGGV</sequence>
<feature type="compositionally biased region" description="Basic and acidic residues" evidence="1">
    <location>
        <begin position="97"/>
        <end position="109"/>
    </location>
</feature>
<accession>A0A6A5V3J1</accession>
<keyword evidence="3" id="KW-1185">Reference proteome</keyword>
<organism evidence="2 3">
    <name type="scientific">Bimuria novae-zelandiae CBS 107.79</name>
    <dbReference type="NCBI Taxonomy" id="1447943"/>
    <lineage>
        <taxon>Eukaryota</taxon>
        <taxon>Fungi</taxon>
        <taxon>Dikarya</taxon>
        <taxon>Ascomycota</taxon>
        <taxon>Pezizomycotina</taxon>
        <taxon>Dothideomycetes</taxon>
        <taxon>Pleosporomycetidae</taxon>
        <taxon>Pleosporales</taxon>
        <taxon>Massarineae</taxon>
        <taxon>Didymosphaeriaceae</taxon>
        <taxon>Bimuria</taxon>
    </lineage>
</organism>
<evidence type="ECO:0000313" key="3">
    <source>
        <dbReference type="Proteomes" id="UP000800036"/>
    </source>
</evidence>